<feature type="transmembrane region" description="Helical" evidence="1">
    <location>
        <begin position="62"/>
        <end position="81"/>
    </location>
</feature>
<keyword evidence="1" id="KW-0812">Transmembrane</keyword>
<dbReference type="InterPro" id="IPR025618">
    <property type="entry name" value="YtpI"/>
</dbReference>
<sequence length="101" mass="11617">MPIFVILIIFSFSFYIFYKVKFFRCKQPAERQWISAKSRIALGSFVAIFGFNQLFLYDTTTALIVGIMFILVGGLSIWGGIKAYKFYLPHAAKEAEEAREN</sequence>
<evidence type="ECO:0000313" key="2">
    <source>
        <dbReference type="EMBL" id="KON86761.1"/>
    </source>
</evidence>
<evidence type="ECO:0000313" key="3">
    <source>
        <dbReference type="Proteomes" id="UP000037109"/>
    </source>
</evidence>
<dbReference type="Pfam" id="PF14007">
    <property type="entry name" value="YtpI"/>
    <property type="match status" value="1"/>
</dbReference>
<comment type="caution">
    <text evidence="2">The sequence shown here is derived from an EMBL/GenBank/DDBJ whole genome shotgun (WGS) entry which is preliminary data.</text>
</comment>
<feature type="transmembrane region" description="Helical" evidence="1">
    <location>
        <begin position="6"/>
        <end position="24"/>
    </location>
</feature>
<accession>A0A0M0GBG1</accession>
<evidence type="ECO:0000256" key="1">
    <source>
        <dbReference type="SAM" id="Phobius"/>
    </source>
</evidence>
<dbReference type="STRING" id="1459.AF332_08100"/>
<keyword evidence="1" id="KW-1133">Transmembrane helix</keyword>
<dbReference type="RefSeq" id="WP_053434129.1">
    <property type="nucleotide sequence ID" value="NZ_LGUF01000007.1"/>
</dbReference>
<protein>
    <submittedName>
        <fullName evidence="2">Membrane protein</fullName>
    </submittedName>
</protein>
<feature type="transmembrane region" description="Helical" evidence="1">
    <location>
        <begin position="36"/>
        <end position="56"/>
    </location>
</feature>
<proteinExistence type="predicted"/>
<dbReference type="PATRIC" id="fig|1459.3.peg.1716"/>
<name>A0A0M0GBG1_SPOGL</name>
<dbReference type="EMBL" id="LGUF01000007">
    <property type="protein sequence ID" value="KON86761.1"/>
    <property type="molecule type" value="Genomic_DNA"/>
</dbReference>
<keyword evidence="1" id="KW-0472">Membrane</keyword>
<dbReference type="Proteomes" id="UP000037109">
    <property type="component" value="Unassembled WGS sequence"/>
</dbReference>
<dbReference type="AlphaFoldDB" id="A0A0M0GBG1"/>
<organism evidence="2 3">
    <name type="scientific">Sporosarcina globispora</name>
    <name type="common">Bacillus globisporus</name>
    <dbReference type="NCBI Taxonomy" id="1459"/>
    <lineage>
        <taxon>Bacteria</taxon>
        <taxon>Bacillati</taxon>
        <taxon>Bacillota</taxon>
        <taxon>Bacilli</taxon>
        <taxon>Bacillales</taxon>
        <taxon>Caryophanaceae</taxon>
        <taxon>Sporosarcina</taxon>
    </lineage>
</organism>
<reference evidence="3" key="1">
    <citation type="submission" date="2015-07" db="EMBL/GenBank/DDBJ databases">
        <title>Fjat-10036 dsm4.</title>
        <authorList>
            <person name="Liu B."/>
            <person name="Wang J."/>
            <person name="Zhu Y."/>
            <person name="Liu G."/>
            <person name="Chen Q."/>
            <person name="Chen Z."/>
            <person name="Lan J."/>
            <person name="Che J."/>
            <person name="Ge C."/>
            <person name="Shi H."/>
            <person name="Pan Z."/>
            <person name="Liu X."/>
        </authorList>
    </citation>
    <scope>NUCLEOTIDE SEQUENCE [LARGE SCALE GENOMIC DNA]</scope>
    <source>
        <strain evidence="3">DSM 4</strain>
    </source>
</reference>
<keyword evidence="3" id="KW-1185">Reference proteome</keyword>
<dbReference type="OrthoDB" id="2453019at2"/>
<gene>
    <name evidence="2" type="ORF">AF332_08100</name>
</gene>